<reference evidence="2" key="1">
    <citation type="submission" date="2007-10" db="EMBL/GenBank/DDBJ databases">
        <title>Complete sequence of chromosome of Desulforudis audaxviator MP104C.</title>
        <authorList>
            <person name="Copeland A."/>
            <person name="Lucas S."/>
            <person name="Lapidus A."/>
            <person name="Barry K."/>
            <person name="Glavina del Rio T."/>
            <person name="Dalin E."/>
            <person name="Tice H."/>
            <person name="Bruce D."/>
            <person name="Pitluck S."/>
            <person name="Lowry S.R."/>
            <person name="Larimer F."/>
            <person name="Land M.L."/>
            <person name="Hauser L."/>
            <person name="Kyrpides N."/>
            <person name="Ivanova N.N."/>
            <person name="Richardson P."/>
        </authorList>
    </citation>
    <scope>NUCLEOTIDE SEQUENCE [LARGE SCALE GENOMIC DNA]</scope>
    <source>
        <strain evidence="2">MP104C</strain>
    </source>
</reference>
<dbReference type="STRING" id="477974.Daud_0501"/>
<sequence length="113" mass="12896">MAEFCQCSPFFQYFGEGRRKTKTGAEIIPRMVTKREGLFMKVKVNDLSKLKTSELLVLYSEIIEELRRRKAVRSNNNPVADYAENLAVKALSLKRAPLSTKGFDAKDKEGHKL</sequence>
<keyword evidence="2" id="KW-1185">Reference proteome</keyword>
<protein>
    <submittedName>
        <fullName evidence="1">Uncharacterized protein</fullName>
    </submittedName>
</protein>
<accession>B1I2C4</accession>
<proteinExistence type="predicted"/>
<dbReference type="Proteomes" id="UP000008544">
    <property type="component" value="Chromosome"/>
</dbReference>
<dbReference type="HOGENOM" id="CLU_2129389_0_0_9"/>
<dbReference type="EMBL" id="CP000860">
    <property type="protein sequence ID" value="ACA59047.1"/>
    <property type="molecule type" value="Genomic_DNA"/>
</dbReference>
<organism evidence="1 2">
    <name type="scientific">Desulforudis audaxviator (strain MP104C)</name>
    <dbReference type="NCBI Taxonomy" id="477974"/>
    <lineage>
        <taxon>Bacteria</taxon>
        <taxon>Bacillati</taxon>
        <taxon>Bacillota</taxon>
        <taxon>Clostridia</taxon>
        <taxon>Thermoanaerobacterales</taxon>
        <taxon>Candidatus Desulforudaceae</taxon>
        <taxon>Candidatus Desulforudis</taxon>
    </lineage>
</organism>
<dbReference type="AlphaFoldDB" id="B1I2C4"/>
<dbReference type="KEGG" id="dau:Daud_0501"/>
<name>B1I2C4_DESAP</name>
<gene>
    <name evidence="1" type="ordered locus">Daud_0501</name>
</gene>
<evidence type="ECO:0000313" key="2">
    <source>
        <dbReference type="Proteomes" id="UP000008544"/>
    </source>
</evidence>
<reference evidence="1 2" key="2">
    <citation type="journal article" date="2008" name="Science">
        <title>Environmental genomics reveals a single-species ecosystem deep within Earth.</title>
        <authorList>
            <person name="Chivian D."/>
            <person name="Brodie E.L."/>
            <person name="Alm E.J."/>
            <person name="Culley D.E."/>
            <person name="Dehal P.S."/>
            <person name="Desantis T.Z."/>
            <person name="Gihring T.M."/>
            <person name="Lapidus A."/>
            <person name="Lin L.H."/>
            <person name="Lowry S.R."/>
            <person name="Moser D.P."/>
            <person name="Richardson P.M."/>
            <person name="Southam G."/>
            <person name="Wanger G."/>
            <person name="Pratt L.M."/>
            <person name="Andersen G.L."/>
            <person name="Hazen T.C."/>
            <person name="Brockman F.J."/>
            <person name="Arkin A.P."/>
            <person name="Onstott T.C."/>
        </authorList>
    </citation>
    <scope>NUCLEOTIDE SEQUENCE [LARGE SCALE GENOMIC DNA]</scope>
    <source>
        <strain evidence="1 2">MP104C</strain>
    </source>
</reference>
<evidence type="ECO:0000313" key="1">
    <source>
        <dbReference type="EMBL" id="ACA59047.1"/>
    </source>
</evidence>